<dbReference type="SFLD" id="SFLDG01148">
    <property type="entry name" value="Xi_(cytGST)"/>
    <property type="match status" value="1"/>
</dbReference>
<dbReference type="InterPro" id="IPR040079">
    <property type="entry name" value="Glutathione_S-Trfase"/>
</dbReference>
<comment type="similarity">
    <text evidence="1">Belongs to the tubulin family.</text>
</comment>
<dbReference type="InterPro" id="IPR016639">
    <property type="entry name" value="GST_Omega/GSH"/>
</dbReference>
<dbReference type="InterPro" id="IPR010987">
    <property type="entry name" value="Glutathione-S-Trfase_C-like"/>
</dbReference>
<dbReference type="Proteomes" id="UP000682877">
    <property type="component" value="Chromosome 8"/>
</dbReference>
<dbReference type="InterPro" id="IPR047047">
    <property type="entry name" value="GST_Omega-like_C"/>
</dbReference>
<sequence length="1088" mass="125585">MATSMANEKSDFTRTATSFRNFVSQKPDSQFPAESGRYHLYISYACPWASRCLAILKFKGLEKAISFSSVQPLFKKTKESDEHMGWVFPDSDTEVLGAERDHLNGAKSVRELYDIAGSNYTGKYTVPVLWDKKLKTIVNNESSEILRMFNTEFNHVAENPSLDLYPPNLRAIIDETNEWIHDEINNGVYKCGFAKNQETYDVAVKQLYDALDRCEEILRKQRFLCGNTLTEPDIRLFVTLIRFDEAYAVIFKCDKRLVREYYNLFNYTKDIFQIAGMSSTVKMDHIKQNYYGSFPSLNPLEIIARGPNIDYSLPHDRYRFMDKTRSFPAESGRYHLYISYASPWASRCLAILKLKGLDKAISFSSVQPLRRKTKESDEHIGWVFPDSDTEVLGAERDHLNGAKSIRALYDIANSNYKGKYTVPVLWDKKFKTIVNNESCQILRMFNTEFNHVAENPSLDLYPPNLRAIIDETNEWIHDGINNGVYKCGFAKNQETYDVEVEQLYDALDRCEEILGKQRFLCGNILTEPDIRLFVTLITFDEAYAVIFKCNKRLVRDYYNLFNYTKDIYQIAGMSSTVKMDHIKQNYYESFPTLNPLEIIAPGPNIDYSLPHDRHRFSSESDDARLETERAIKSLRSTTIPLPMAVSSFSDEEIPPQHQVFINYRGDELRKSFLGFLVKAMRDAKINVFTDEIEVKGRDLQNLFSRIEESRVAVAILSERYTESSWCLDELVKMKEWIDQDKLVVIPIFYRLDATNCKRLEGPFGDNFRKLEREYRSEPERIKKWKEALISIPQKIGLTLEGHRNECELVDSIVKEVKKVLIDMSSKERDNSQNYTNIEGQSTKHHIENNIISSFEPLMAELDQLPPRRPQVFVNFCNDELGDNFIRHLVWALRDSGINVFTDSYKVKGSGQTQEIFTSIEKSNIALAIFSKRNEFALVGAIVREVTRLLPNSPRRRKLGIGEVFLRALTATFIFALFIYPMPMPDVNFFKIGAQLGSSAEINYQPPSVVTGGDLAKVQRAVCMISNNTAVAEVFLRIDPKFDLMYSTRAFVHWYVGEGMEEGEFSGPVRILPSGSWCRRSRGRRRRRR</sequence>
<evidence type="ECO:0000259" key="8">
    <source>
        <dbReference type="PROSITE" id="PS50405"/>
    </source>
</evidence>
<dbReference type="InterPro" id="IPR036249">
    <property type="entry name" value="Thioredoxin-like_sf"/>
</dbReference>
<dbReference type="PANTHER" id="PTHR32419">
    <property type="entry name" value="GLUTATHIONYL-HYDROQUINONE REDUCTASE"/>
    <property type="match status" value="1"/>
</dbReference>
<dbReference type="InterPro" id="IPR008280">
    <property type="entry name" value="Tub_FtsZ_C"/>
</dbReference>
<dbReference type="GO" id="GO:0007165">
    <property type="term" value="P:signal transduction"/>
    <property type="evidence" value="ECO:0007669"/>
    <property type="project" value="InterPro"/>
</dbReference>
<keyword evidence="4" id="KW-0520">NAD</keyword>
<dbReference type="InterPro" id="IPR000157">
    <property type="entry name" value="TIR_dom"/>
</dbReference>
<dbReference type="PROSITE" id="PS50104">
    <property type="entry name" value="TIR"/>
    <property type="match status" value="2"/>
</dbReference>
<feature type="domain" description="GST C-terminal" evidence="8">
    <location>
        <begin position="166"/>
        <end position="293"/>
    </location>
</feature>
<dbReference type="Gene3D" id="3.40.50.10140">
    <property type="entry name" value="Toll/interleukin-1 receptor homology (TIR) domain"/>
    <property type="match status" value="2"/>
</dbReference>
<dbReference type="InterPro" id="IPR023123">
    <property type="entry name" value="Tubulin_C"/>
</dbReference>
<feature type="transmembrane region" description="Helical" evidence="6">
    <location>
        <begin position="963"/>
        <end position="981"/>
    </location>
</feature>
<keyword evidence="2" id="KW-0493">Microtubule</keyword>
<accession>A0A8S2AXU0</accession>
<gene>
    <name evidence="9" type="ORF">AARE701A_LOCUS20541</name>
</gene>
<dbReference type="FunFam" id="3.40.50.10140:FF:000007">
    <property type="entry name" value="Disease resistance protein (TIR-NBS-LRR class)"/>
    <property type="match status" value="1"/>
</dbReference>
<proteinExistence type="inferred from homology"/>
<evidence type="ECO:0000256" key="5">
    <source>
        <dbReference type="ARBA" id="ARBA00023134"/>
    </source>
</evidence>
<dbReference type="SFLD" id="SFLDG01206">
    <property type="entry name" value="Xi.1"/>
    <property type="match status" value="1"/>
</dbReference>
<feature type="domain" description="TIR" evidence="7">
    <location>
        <begin position="655"/>
        <end position="820"/>
    </location>
</feature>
<evidence type="ECO:0000313" key="10">
    <source>
        <dbReference type="Proteomes" id="UP000682877"/>
    </source>
</evidence>
<dbReference type="GO" id="GO:0004364">
    <property type="term" value="F:glutathione transferase activity"/>
    <property type="evidence" value="ECO:0007669"/>
    <property type="project" value="InterPro"/>
</dbReference>
<dbReference type="SUPFAM" id="SSF52833">
    <property type="entry name" value="Thioredoxin-like"/>
    <property type="match status" value="2"/>
</dbReference>
<keyword evidence="10" id="KW-1185">Reference proteome</keyword>
<dbReference type="SFLD" id="SFLDS00019">
    <property type="entry name" value="Glutathione_Transferase_(cytos"/>
    <property type="match status" value="1"/>
</dbReference>
<protein>
    <submittedName>
        <fullName evidence="9">Uncharacterized protein</fullName>
    </submittedName>
</protein>
<evidence type="ECO:0000256" key="1">
    <source>
        <dbReference type="ARBA" id="ARBA00009636"/>
    </source>
</evidence>
<dbReference type="Pfam" id="PF13409">
    <property type="entry name" value="GST_N_2"/>
    <property type="match status" value="2"/>
</dbReference>
<evidence type="ECO:0000256" key="2">
    <source>
        <dbReference type="ARBA" id="ARBA00022701"/>
    </source>
</evidence>
<dbReference type="PANTHER" id="PTHR32419:SF26">
    <property type="entry name" value="GLUTATHIONE S-TRANSFERASE FAMILY PROTEIN"/>
    <property type="match status" value="1"/>
</dbReference>
<dbReference type="Gene3D" id="1.10.287.600">
    <property type="entry name" value="Helix hairpin bin"/>
    <property type="match status" value="1"/>
</dbReference>
<dbReference type="InterPro" id="IPR036282">
    <property type="entry name" value="Glutathione-S-Trfase_C_sf"/>
</dbReference>
<name>A0A8S2AXU0_ARAAE</name>
<reference evidence="9" key="1">
    <citation type="submission" date="2021-01" db="EMBL/GenBank/DDBJ databases">
        <authorList>
            <person name="Bezrukov I."/>
        </authorList>
    </citation>
    <scope>NUCLEOTIDE SEQUENCE</scope>
</reference>
<dbReference type="Pfam" id="PF01582">
    <property type="entry name" value="TIR"/>
    <property type="match status" value="2"/>
</dbReference>
<dbReference type="GO" id="GO:0005737">
    <property type="term" value="C:cytoplasm"/>
    <property type="evidence" value="ECO:0007669"/>
    <property type="project" value="TreeGrafter"/>
</dbReference>
<dbReference type="InterPro" id="IPR037103">
    <property type="entry name" value="Tubulin/FtsZ-like_C"/>
</dbReference>
<evidence type="ECO:0000259" key="7">
    <source>
        <dbReference type="PROSITE" id="PS50104"/>
    </source>
</evidence>
<evidence type="ECO:0000256" key="3">
    <source>
        <dbReference type="ARBA" id="ARBA00022741"/>
    </source>
</evidence>
<dbReference type="SMART" id="SM00255">
    <property type="entry name" value="TIR"/>
    <property type="match status" value="2"/>
</dbReference>
<dbReference type="SUPFAM" id="SSF55307">
    <property type="entry name" value="Tubulin C-terminal domain-like"/>
    <property type="match status" value="1"/>
</dbReference>
<dbReference type="AlphaFoldDB" id="A0A8S2AXU0"/>
<feature type="domain" description="GST C-terminal" evidence="8">
    <location>
        <begin position="462"/>
        <end position="589"/>
    </location>
</feature>
<dbReference type="FunFam" id="1.20.1050.10:FF:000037">
    <property type="entry name" value="Glutathione S-transferase family protein"/>
    <property type="match status" value="2"/>
</dbReference>
<keyword evidence="6" id="KW-0812">Transmembrane</keyword>
<dbReference type="SUPFAM" id="SSF47616">
    <property type="entry name" value="GST C-terminal domain-like"/>
    <property type="match status" value="2"/>
</dbReference>
<dbReference type="SUPFAM" id="SSF52200">
    <property type="entry name" value="Toll/Interleukin receptor TIR domain"/>
    <property type="match status" value="2"/>
</dbReference>
<dbReference type="CDD" id="cd03190">
    <property type="entry name" value="GST_C_Omega_like"/>
    <property type="match status" value="2"/>
</dbReference>
<dbReference type="Gene3D" id="3.40.30.10">
    <property type="entry name" value="Glutaredoxin"/>
    <property type="match status" value="2"/>
</dbReference>
<keyword evidence="6" id="KW-1133">Transmembrane helix</keyword>
<dbReference type="GO" id="GO:0005525">
    <property type="term" value="F:GTP binding"/>
    <property type="evidence" value="ECO:0007669"/>
    <property type="project" value="UniProtKB-KW"/>
</dbReference>
<dbReference type="Gene3D" id="1.20.1050.10">
    <property type="match status" value="2"/>
</dbReference>
<dbReference type="EMBL" id="LR999458">
    <property type="protein sequence ID" value="CAE6219759.1"/>
    <property type="molecule type" value="Genomic_DNA"/>
</dbReference>
<dbReference type="Gene3D" id="3.30.1330.20">
    <property type="entry name" value="Tubulin/FtsZ, C-terminal domain"/>
    <property type="match status" value="1"/>
</dbReference>
<dbReference type="InterPro" id="IPR035897">
    <property type="entry name" value="Toll_tir_struct_dom_sf"/>
</dbReference>
<evidence type="ECO:0000256" key="6">
    <source>
        <dbReference type="SAM" id="Phobius"/>
    </source>
</evidence>
<dbReference type="Pfam" id="PF13410">
    <property type="entry name" value="GST_C_2"/>
    <property type="match status" value="2"/>
</dbReference>
<dbReference type="FunFam" id="3.40.30.10:FF:000198">
    <property type="entry name" value="Glutathione S-transferase family protein"/>
    <property type="match status" value="2"/>
</dbReference>
<dbReference type="InterPro" id="IPR004045">
    <property type="entry name" value="Glutathione_S-Trfase_N"/>
</dbReference>
<dbReference type="PROSITE" id="PS50405">
    <property type="entry name" value="GST_CTER"/>
    <property type="match status" value="2"/>
</dbReference>
<evidence type="ECO:0000256" key="4">
    <source>
        <dbReference type="ARBA" id="ARBA00023027"/>
    </source>
</evidence>
<keyword evidence="3" id="KW-0547">Nucleotide-binding</keyword>
<evidence type="ECO:0000313" key="9">
    <source>
        <dbReference type="EMBL" id="CAE6219759.1"/>
    </source>
</evidence>
<keyword evidence="6" id="KW-0472">Membrane</keyword>
<organism evidence="9 10">
    <name type="scientific">Arabidopsis arenosa</name>
    <name type="common">Sand rock-cress</name>
    <name type="synonym">Cardaminopsis arenosa</name>
    <dbReference type="NCBI Taxonomy" id="38785"/>
    <lineage>
        <taxon>Eukaryota</taxon>
        <taxon>Viridiplantae</taxon>
        <taxon>Streptophyta</taxon>
        <taxon>Embryophyta</taxon>
        <taxon>Tracheophyta</taxon>
        <taxon>Spermatophyta</taxon>
        <taxon>Magnoliopsida</taxon>
        <taxon>eudicotyledons</taxon>
        <taxon>Gunneridae</taxon>
        <taxon>Pentapetalae</taxon>
        <taxon>rosids</taxon>
        <taxon>malvids</taxon>
        <taxon>Brassicales</taxon>
        <taxon>Brassicaceae</taxon>
        <taxon>Camelineae</taxon>
        <taxon>Arabidopsis</taxon>
    </lineage>
</organism>
<feature type="domain" description="TIR" evidence="7">
    <location>
        <begin position="867"/>
        <end position="1021"/>
    </location>
</feature>
<keyword evidence="5" id="KW-0342">GTP-binding</keyword>
<dbReference type="GO" id="GO:0005874">
    <property type="term" value="C:microtubule"/>
    <property type="evidence" value="ECO:0007669"/>
    <property type="project" value="UniProtKB-KW"/>
</dbReference>